<dbReference type="HOGENOM" id="CLU_028172_1_0_5"/>
<reference evidence="4 5" key="1">
    <citation type="journal article" date="2000" name="DNA Res.">
        <title>Complete genome structure of the nitrogen-fixing symbiotic bacterium Mesorhizobium loti.</title>
        <authorList>
            <person name="Kaneko T."/>
            <person name="Nakamura Y."/>
            <person name="Sato S."/>
            <person name="Asamizu E."/>
            <person name="Kato T."/>
            <person name="Sasamoto S."/>
            <person name="Watanabe A."/>
            <person name="Idesawa K."/>
            <person name="Ishikawa A."/>
            <person name="Kawashima K."/>
            <person name="Kimura T."/>
            <person name="Kishida Y."/>
            <person name="Kiyokawa C."/>
            <person name="Kohara M."/>
            <person name="Matsumoto M."/>
            <person name="Matsuno A."/>
            <person name="Mochizuki Y."/>
            <person name="Nakayama S."/>
            <person name="Nakazaki N."/>
            <person name="Shimpo S."/>
            <person name="Sugimoto M."/>
            <person name="Takeuchi C."/>
            <person name="Yamada M."/>
            <person name="Tabata S."/>
        </authorList>
    </citation>
    <scope>NUCLEOTIDE SEQUENCE [LARGE SCALE GENOMIC DNA]</scope>
    <source>
        <strain evidence="5">LMG 29417 / CECT 9101 / MAFF 303099</strain>
    </source>
</reference>
<protein>
    <recommendedName>
        <fullName evidence="1">Microcystinase C</fullName>
        <shortName evidence="1">MlrC</shortName>
    </recommendedName>
</protein>
<dbReference type="RefSeq" id="WP_010913934.1">
    <property type="nucleotide sequence ID" value="NC_002678.2"/>
</dbReference>
<dbReference type="Pfam" id="PF07364">
    <property type="entry name" value="DUF1485"/>
    <property type="match status" value="1"/>
</dbReference>
<keyword evidence="1" id="KW-0645">Protease</keyword>
<dbReference type="EMBL" id="BA000012">
    <property type="protein sequence ID" value="BAB52615.1"/>
    <property type="molecule type" value="Genomic_DNA"/>
</dbReference>
<sequence>MVHSTPTTFAGSKSARPRVAIAGFQHETNTFAPFGAPFDDFVRGGGWPAMTTGAAILDVFPPIEIPIGGFISAAKDTYELIPLVWAAAEPTSFVSDDAFERIAGMICDGIARAGPLDAIYLDLHGAMVVESYQDGEGELLRRVREIVGRDIPIMISLDFHANVTEAMVELSDGITIFRTYPHIDLADTGGRAFSLLEQRIRRGRPFIKAFRKTPFLIPLPAQCTDLEPCMSLYAGLQERVKGPVLNVDVALGFPLADIRECGPAVVAYGIDEVAVTAAADMQLSDMLEAEGRFHMSLLDVKEAVEHAARNGRKGSLIVLADVQDNPGCGGTSDTIGLLKGMVEGGLRNGVLGLLWDPETAEAAHTAGLGAELDVRLGGRYGYDSEPYLARVRVEALSDGVFKANGPCLGGVQVDLGRMARLLILNPGSSVQVVVSSVRFQCLDQDLLRAVGVEPRDQSVVAVKSAVHFRADFAPIAEEILTVESPGAHWCRNDILDYKNLRDGVRRMPISLATQPSEVKIAERRH</sequence>
<comment type="cofactor">
    <cofactor evidence="1">
        <name>Zn(2+)</name>
        <dbReference type="ChEBI" id="CHEBI:29105"/>
    </cofactor>
    <text evidence="1">Binds 1 zinc ion per subunit.</text>
</comment>
<dbReference type="eggNOG" id="COG5476">
    <property type="taxonomic scope" value="Bacteria"/>
</dbReference>
<keyword evidence="1" id="KW-0378">Hydrolase</keyword>
<dbReference type="AlphaFoldDB" id="Q989S9"/>
<feature type="domain" description="Microcystin LR degradation protein MlrC N-terminal" evidence="3">
    <location>
        <begin position="18"/>
        <end position="307"/>
    </location>
</feature>
<evidence type="ECO:0000259" key="2">
    <source>
        <dbReference type="Pfam" id="PF07171"/>
    </source>
</evidence>
<dbReference type="KEGG" id="mlo:mlr6294"/>
<dbReference type="GO" id="GO:0008237">
    <property type="term" value="F:metallopeptidase activity"/>
    <property type="evidence" value="ECO:0007669"/>
    <property type="project" value="UniProtKB-KW"/>
</dbReference>
<feature type="domain" description="Microcystin LR degradation protein MlrC C-terminal" evidence="2">
    <location>
        <begin position="319"/>
        <end position="487"/>
    </location>
</feature>
<dbReference type="PIRSF" id="PIRSF012702">
    <property type="entry name" value="UCP012702"/>
    <property type="match status" value="1"/>
</dbReference>
<name>Q989S9_RHILO</name>
<evidence type="ECO:0000256" key="1">
    <source>
        <dbReference type="PIRNR" id="PIRNR012702"/>
    </source>
</evidence>
<comment type="similarity">
    <text evidence="1">Belongs to the peptidase M81 family.</text>
</comment>
<accession>Q989S9</accession>
<keyword evidence="1" id="KW-0479">Metal-binding</keyword>
<proteinExistence type="inferred from homology"/>
<evidence type="ECO:0000313" key="5">
    <source>
        <dbReference type="Proteomes" id="UP000000552"/>
    </source>
</evidence>
<gene>
    <name evidence="4" type="ordered locus">mlr6294</name>
</gene>
<dbReference type="InterPro" id="IPR009197">
    <property type="entry name" value="MlrC"/>
</dbReference>
<organism evidence="4 5">
    <name type="scientific">Mesorhizobium japonicum (strain LMG 29417 / CECT 9101 / MAFF 303099)</name>
    <name type="common">Mesorhizobium loti (strain MAFF 303099)</name>
    <dbReference type="NCBI Taxonomy" id="266835"/>
    <lineage>
        <taxon>Bacteria</taxon>
        <taxon>Pseudomonadati</taxon>
        <taxon>Pseudomonadota</taxon>
        <taxon>Alphaproteobacteria</taxon>
        <taxon>Hyphomicrobiales</taxon>
        <taxon>Phyllobacteriaceae</taxon>
        <taxon>Mesorhizobium</taxon>
    </lineage>
</organism>
<dbReference type="InterPro" id="IPR015995">
    <property type="entry name" value="MlrC_N"/>
</dbReference>
<dbReference type="InterPro" id="IPR010799">
    <property type="entry name" value="MlrC_C"/>
</dbReference>
<evidence type="ECO:0000313" key="4">
    <source>
        <dbReference type="EMBL" id="BAB52615.1"/>
    </source>
</evidence>
<evidence type="ECO:0000259" key="3">
    <source>
        <dbReference type="Pfam" id="PF07364"/>
    </source>
</evidence>
<dbReference type="Pfam" id="PF07171">
    <property type="entry name" value="MlrC_C"/>
    <property type="match status" value="1"/>
</dbReference>
<dbReference type="GO" id="GO:0046872">
    <property type="term" value="F:metal ion binding"/>
    <property type="evidence" value="ECO:0007669"/>
    <property type="project" value="UniProtKB-KW"/>
</dbReference>
<keyword evidence="1" id="KW-0482">Metalloprotease</keyword>
<dbReference type="Proteomes" id="UP000000552">
    <property type="component" value="Chromosome"/>
</dbReference>
<comment type="function">
    <text evidence="1">Involved in peptidolytic degradation of cyclic heptapeptide hepatotoxin microcystin (MC).</text>
</comment>
<dbReference type="GO" id="GO:0006508">
    <property type="term" value="P:proteolysis"/>
    <property type="evidence" value="ECO:0007669"/>
    <property type="project" value="UniProtKB-KW"/>
</dbReference>
<dbReference type="PATRIC" id="fig|266835.9.peg.5002"/>